<evidence type="ECO:0000313" key="11">
    <source>
        <dbReference type="Proteomes" id="UP000198647"/>
    </source>
</evidence>
<protein>
    <recommendedName>
        <fullName evidence="8">1,4-dihydroxy-2-naphthoate octaprenyltransferase</fullName>
        <ecNumber evidence="8">2.5.1.74</ecNumber>
    </recommendedName>
</protein>
<comment type="caution">
    <text evidence="10">The sequence shown here is derived from an EMBL/GenBank/DDBJ whole genome shotgun (WGS) entry which is preliminary data.</text>
</comment>
<dbReference type="PANTHER" id="PTHR13929">
    <property type="entry name" value="1,4-DIHYDROXY-2-NAPHTHOATE OCTAPRENYLTRANSFERASE"/>
    <property type="match status" value="1"/>
</dbReference>
<feature type="transmembrane region" description="Helical" evidence="9">
    <location>
        <begin position="29"/>
        <end position="47"/>
    </location>
</feature>
<feature type="transmembrane region" description="Helical" evidence="9">
    <location>
        <begin position="290"/>
        <end position="309"/>
    </location>
</feature>
<keyword evidence="11" id="KW-1185">Reference proteome</keyword>
<organism evidence="10 11">
    <name type="scientific">Salimicrobium album</name>
    <dbReference type="NCBI Taxonomy" id="50717"/>
    <lineage>
        <taxon>Bacteria</taxon>
        <taxon>Bacillati</taxon>
        <taxon>Bacillota</taxon>
        <taxon>Bacilli</taxon>
        <taxon>Bacillales</taxon>
        <taxon>Bacillaceae</taxon>
        <taxon>Salimicrobium</taxon>
    </lineage>
</organism>
<dbReference type="CDD" id="cd13962">
    <property type="entry name" value="PT_UbiA_UBIAD1"/>
    <property type="match status" value="1"/>
</dbReference>
<dbReference type="PIRSF" id="PIRSF005355">
    <property type="entry name" value="UBIAD1"/>
    <property type="match status" value="1"/>
</dbReference>
<dbReference type="InterPro" id="IPR000537">
    <property type="entry name" value="UbiA_prenyltransferase"/>
</dbReference>
<dbReference type="InterPro" id="IPR044878">
    <property type="entry name" value="UbiA_sf"/>
</dbReference>
<dbReference type="EC" id="2.5.1.74" evidence="8"/>
<feature type="transmembrane region" description="Helical" evidence="9">
    <location>
        <begin position="159"/>
        <end position="177"/>
    </location>
</feature>
<reference evidence="10 11" key="1">
    <citation type="submission" date="2016-10" db="EMBL/GenBank/DDBJ databases">
        <authorList>
            <person name="Varghese N."/>
            <person name="Submissions S."/>
        </authorList>
    </citation>
    <scope>NUCLEOTIDE SEQUENCE [LARGE SCALE GENOMIC DNA]</scope>
    <source>
        <strain evidence="10 11">DSM 20748</strain>
    </source>
</reference>
<feature type="transmembrane region" description="Helical" evidence="9">
    <location>
        <begin position="183"/>
        <end position="205"/>
    </location>
</feature>
<evidence type="ECO:0000256" key="3">
    <source>
        <dbReference type="ARBA" id="ARBA00022428"/>
    </source>
</evidence>
<proteinExistence type="predicted"/>
<evidence type="ECO:0000256" key="9">
    <source>
        <dbReference type="SAM" id="Phobius"/>
    </source>
</evidence>
<feature type="transmembrane region" description="Helical" evidence="9">
    <location>
        <begin position="253"/>
        <end position="269"/>
    </location>
</feature>
<comment type="subcellular location">
    <subcellularLocation>
        <location evidence="1">Membrane</location>
        <topology evidence="1">Multi-pass membrane protein</topology>
    </subcellularLocation>
</comment>
<keyword evidence="7 9" id="KW-0472">Membrane</keyword>
<keyword evidence="6 9" id="KW-1133">Transmembrane helix</keyword>
<feature type="transmembrane region" description="Helical" evidence="9">
    <location>
        <begin position="128"/>
        <end position="147"/>
    </location>
</feature>
<dbReference type="PANTHER" id="PTHR13929:SF0">
    <property type="entry name" value="UBIA PRENYLTRANSFERASE DOMAIN-CONTAINING PROTEIN 1"/>
    <property type="match status" value="1"/>
</dbReference>
<keyword evidence="4" id="KW-0808">Transferase</keyword>
<name>A0A1H3BP83_9BACI</name>
<evidence type="ECO:0000313" key="10">
    <source>
        <dbReference type="EMBL" id="SDX43716.1"/>
    </source>
</evidence>
<evidence type="ECO:0000256" key="6">
    <source>
        <dbReference type="ARBA" id="ARBA00022989"/>
    </source>
</evidence>
<dbReference type="RefSeq" id="WP_176765383.1">
    <property type="nucleotide sequence ID" value="NZ_FNOS01000001.1"/>
</dbReference>
<dbReference type="InterPro" id="IPR026046">
    <property type="entry name" value="UBIAD1"/>
</dbReference>
<evidence type="ECO:0000256" key="7">
    <source>
        <dbReference type="ARBA" id="ARBA00023136"/>
    </source>
</evidence>
<dbReference type="EMBL" id="FNOS01000001">
    <property type="protein sequence ID" value="SDX43716.1"/>
    <property type="molecule type" value="Genomic_DNA"/>
</dbReference>
<feature type="transmembrane region" description="Helical" evidence="9">
    <location>
        <begin position="226"/>
        <end position="247"/>
    </location>
</feature>
<evidence type="ECO:0000256" key="1">
    <source>
        <dbReference type="ARBA" id="ARBA00004141"/>
    </source>
</evidence>
<evidence type="ECO:0000256" key="2">
    <source>
        <dbReference type="ARBA" id="ARBA00004863"/>
    </source>
</evidence>
<feature type="transmembrane region" description="Helical" evidence="9">
    <location>
        <begin position="53"/>
        <end position="73"/>
    </location>
</feature>
<keyword evidence="3" id="KW-0474">Menaquinone biosynthesis</keyword>
<comment type="pathway">
    <text evidence="2">Quinol/quinone metabolism; menaquinone biosynthesis.</text>
</comment>
<evidence type="ECO:0000256" key="8">
    <source>
        <dbReference type="NCBIfam" id="TIGR00751"/>
    </source>
</evidence>
<dbReference type="Pfam" id="PF01040">
    <property type="entry name" value="UbiA"/>
    <property type="match status" value="1"/>
</dbReference>
<feature type="transmembrane region" description="Helical" evidence="9">
    <location>
        <begin position="104"/>
        <end position="122"/>
    </location>
</feature>
<dbReference type="NCBIfam" id="TIGR00751">
    <property type="entry name" value="menA"/>
    <property type="match status" value="1"/>
</dbReference>
<sequence length="310" mass="33751">MSEYEYQALRSGQDNYIYKGTWLQLSRPLTWSGTIAPVLAGSILAAGDGAFRVDIMLALLTATLLIQISANMLNDYFDFKGGQDRERWREATGKGKEGPAHSRIPVVVRILLAVSVAIGLWLAFSVGWWVIIVGTAGITAAIFYSAGNRSLASLGFGECTAFLFLGVATTLLGYAVQTGSINYAATATAVIFGLLISMMILTNNVRDIKKDEQHRRTIAVRLGKKRVTRTLSILAVLPYVVLLWMAISNAATPFILLALPAVFLAFKLPRAFGRSGTREKEIAVMKQAALHHWSFGFLFIAGLLVGIVVH</sequence>
<dbReference type="Proteomes" id="UP000198647">
    <property type="component" value="Unassembled WGS sequence"/>
</dbReference>
<evidence type="ECO:0000256" key="4">
    <source>
        <dbReference type="ARBA" id="ARBA00022679"/>
    </source>
</evidence>
<keyword evidence="5 9" id="KW-0812">Transmembrane</keyword>
<evidence type="ECO:0000256" key="5">
    <source>
        <dbReference type="ARBA" id="ARBA00022692"/>
    </source>
</evidence>
<accession>A0A1H3BP83</accession>
<dbReference type="Gene3D" id="1.10.357.140">
    <property type="entry name" value="UbiA prenyltransferase"/>
    <property type="match status" value="1"/>
</dbReference>
<gene>
    <name evidence="10" type="ORF">SAMN04488081_0518</name>
</gene>